<dbReference type="Pfam" id="PF11974">
    <property type="entry name" value="bMG3"/>
    <property type="match status" value="1"/>
</dbReference>
<organism evidence="5 6">
    <name type="scientific">Dinghuibacter silviterrae</name>
    <dbReference type="NCBI Taxonomy" id="1539049"/>
    <lineage>
        <taxon>Bacteria</taxon>
        <taxon>Pseudomonadati</taxon>
        <taxon>Bacteroidota</taxon>
        <taxon>Chitinophagia</taxon>
        <taxon>Chitinophagales</taxon>
        <taxon>Chitinophagaceae</taxon>
        <taxon>Dinghuibacter</taxon>
    </lineage>
</organism>
<reference evidence="5 6" key="1">
    <citation type="submission" date="2019-03" db="EMBL/GenBank/DDBJ databases">
        <title>Genomic Encyclopedia of Type Strains, Phase IV (KMG-IV): sequencing the most valuable type-strain genomes for metagenomic binning, comparative biology and taxonomic classification.</title>
        <authorList>
            <person name="Goeker M."/>
        </authorList>
    </citation>
    <scope>NUCLEOTIDE SEQUENCE [LARGE SCALE GENOMIC DNA]</scope>
    <source>
        <strain evidence="5 6">DSM 100059</strain>
    </source>
</reference>
<dbReference type="EMBL" id="SODV01000001">
    <property type="protein sequence ID" value="TDX00406.1"/>
    <property type="molecule type" value="Genomic_DNA"/>
</dbReference>
<evidence type="ECO:0000256" key="1">
    <source>
        <dbReference type="ARBA" id="ARBA00010556"/>
    </source>
</evidence>
<evidence type="ECO:0000313" key="5">
    <source>
        <dbReference type="EMBL" id="TDX00406.1"/>
    </source>
</evidence>
<name>A0A4R8DRF0_9BACT</name>
<dbReference type="PANTHER" id="PTHR40094">
    <property type="entry name" value="ALPHA-2-MACROGLOBULIN HOMOLOG"/>
    <property type="match status" value="1"/>
</dbReference>
<dbReference type="Gene3D" id="1.50.10.20">
    <property type="match status" value="1"/>
</dbReference>
<keyword evidence="2" id="KW-0732">Signal</keyword>
<dbReference type="OrthoDB" id="9767116at2"/>
<comment type="caution">
    <text evidence="5">The sequence shown here is derived from an EMBL/GenBank/DDBJ whole genome shotgun (WGS) entry which is preliminary data.</text>
</comment>
<dbReference type="Pfam" id="PF17962">
    <property type="entry name" value="bMG6"/>
    <property type="match status" value="1"/>
</dbReference>
<dbReference type="GO" id="GO:0004866">
    <property type="term" value="F:endopeptidase inhibitor activity"/>
    <property type="evidence" value="ECO:0007669"/>
    <property type="project" value="InterPro"/>
</dbReference>
<dbReference type="Pfam" id="PF17973">
    <property type="entry name" value="bMG10"/>
    <property type="match status" value="1"/>
</dbReference>
<dbReference type="InterPro" id="IPR008930">
    <property type="entry name" value="Terpenoid_cyclase/PrenylTrfase"/>
</dbReference>
<dbReference type="InterPro" id="IPR021868">
    <property type="entry name" value="Alpha_2_Macroglob_MG3"/>
</dbReference>
<sequence length="1797" mass="196766">MRIHSLPGLTLLALAFCACNRKTVSLSYTNAKGEVSSLGNLTFQFDKDLVKDSVLGAWDSADYVSFEPKIPGRFRWENPGVLVFSPSKPLLPATNYRAVINEEVLAHSGYGRLKGGDEISFHTAPLHLQDVSALWVPQDVGTHTALPQLDLFFNYPVSPATLKERLHVTVDGQASPFDLQTVSVSDRVSIRLPQVKPEDRDYKVTLSIDKGLVPDGGTNGTEEPLDFTTGMASPFVLEIHDVTTDHDGATGTVTVRTSQQVAPENLASFIKLDPAVKFTATPTEDGFTVTSDAFDAETSYAIHIGKGLRGTIGGVLHDDYVNNITFGKMAPSISFSGSKEVYLSSRGERNIAVRIVNVPKVKIIVSKIYENNLLAAGRYGYDPVDDQQDNVEYEGPESRGELQMGDIVYEKTVDTKSLPRSGNSRVLHVDLEDKLPEFKGIYHISIRSMDDYWVRDSRFVSLSDIGLMAKAGKDKVLIFANSIKDATPMEGVNIVAYGLNNQVLGVGATNAQGVAEIACTRKEFAGFTPAMVIARTAGDFNYLPFATTQVNTSRFDVGGKSSNPSGLDAFIYPERDIYRPGEQAHFAVVLRTTGWQLPGELPLKMKFLLPNGKELKTFRKSIDDQGALDGSVDIPEAAVTGSYTLEVYTTNDVLLGSRPIRVEEFVPDRIKVTSKLDKDVLKPGETAHLDITAENFFGPPAANRNYECEIQVTQEAFTSKAYDRYDFGLAGQDALHDKVEREGKTDEAGHARETYEVPEMYKNIGKLRSTFFTTVFDETGRPVSRSSPADIYTQSVFFGVKDDGYYYYPLSQAVRFPLIALNTSEQVTAAPAKVEVIKHEYRTVLSKNGDYFRYESQKEDVVETSQTVTVSGVQTAFPFTPRTPGEYELRVYVPGSNSYVSKSFYSYGSWGADDNSFEVDKEGQISIEADKVSYYTGETAKVLFKTPFSGRMLVTMETADKVVSYQYVDVRDRTASLDLPLNKDHLPNVFVTATLFKPHGVSDIPLTVAHGFKGLTVEERDRRVPVVVSVPQKVRSNTHPVIHVKAAPNSMITVAAVDNGILQVTDFKTPDPYAWFYAPRALEVRGYDLYPLLFPEVLARLSSTGGDAAGEMNKRVNPMPTKRFKLVSYWSGVQKTDGNGDATFQMDIPTAFSGEVRIMAVSCKGQAFGSGEAAMKVADPLVLSSALPRFLSPGDTVTMPVTLTNTTARTASISASVQTDGPLTVVGSSRASADVAAGSEGRVVFTLAAAKAIHPAKVTVHVQGLGEQFTDETDISVRPASTLQKMSGSGVAGPGTHDITIGTGDFIPGSGDDHLVLSRSPAIRLGSQLQYLVEYPYGCTEQTVSTAFPQLYYDDLAALMHLHGAARYTNAAYNVQEAIRKIKMRQLYNGGVTLWDGEDDENWWATVYAAHFLLEAQKAGYDVDKSLTESILAYLNGRLRNKTLVRYIYNGNQEKKIVPKEVAYSLYVLALAGRPNVSAMNYYKANTTTLALDSRYLLASAYALAGDKAGFREILPTAWAGERSAAETGGSFYSDIRDEAVALDVLLDVDPGNSQVGPMARQVADQLSNRTWYSTQECAFGFLALGKLARSTAQSTATGTVRAGGRTLGTVEAAPVKWSAADLKSTNVTLDVRGSGNLYYWWQAEGISASGAYKEEDHYIRARRRFFDRFGHELTGNTFHQNDLVIVQLTLDNAYSGNIDNIVLTDLLPAGFEIENPRTKDIPGMDWIKNAAEPTAMDVRDDRINLFVNLTGQRQVYYYAVRAVSPGVYHMGPVSADAMYNGDIHSYNGAGTIVVKP</sequence>
<keyword evidence="6" id="KW-1185">Reference proteome</keyword>
<comment type="similarity">
    <text evidence="1">Belongs to the protease inhibitor I39 (alpha-2-macroglobulin) family. Bacterial alpha-2-macroglobulin subfamily.</text>
</comment>
<dbReference type="RefSeq" id="WP_133992020.1">
    <property type="nucleotide sequence ID" value="NZ_SODV01000001.1"/>
</dbReference>
<dbReference type="Proteomes" id="UP000294498">
    <property type="component" value="Unassembled WGS sequence"/>
</dbReference>
<evidence type="ECO:0000259" key="4">
    <source>
        <dbReference type="SMART" id="SM01360"/>
    </source>
</evidence>
<dbReference type="InterPro" id="IPR011625">
    <property type="entry name" value="A2M_N_BRD"/>
</dbReference>
<dbReference type="InterPro" id="IPR041203">
    <property type="entry name" value="Bact_A2M_MG5"/>
</dbReference>
<dbReference type="Pfam" id="PF17972">
    <property type="entry name" value="bMG5"/>
    <property type="match status" value="1"/>
</dbReference>
<dbReference type="InterPro" id="IPR051802">
    <property type="entry name" value="YfhM-like"/>
</dbReference>
<dbReference type="SMART" id="SM01419">
    <property type="entry name" value="Thiol-ester_cl"/>
    <property type="match status" value="1"/>
</dbReference>
<evidence type="ECO:0008006" key="7">
    <source>
        <dbReference type="Google" id="ProtNLM"/>
    </source>
</evidence>
<dbReference type="InterPro" id="IPR041246">
    <property type="entry name" value="Bact_MG10"/>
</dbReference>
<accession>A0A4R8DRF0</accession>
<dbReference type="Pfam" id="PF00207">
    <property type="entry name" value="A2M"/>
    <property type="match status" value="1"/>
</dbReference>
<feature type="domain" description="Alpha-2-macroglobulin" evidence="4">
    <location>
        <begin position="1128"/>
        <end position="1217"/>
    </location>
</feature>
<dbReference type="InterPro" id="IPR002890">
    <property type="entry name" value="MG2"/>
</dbReference>
<dbReference type="Pfam" id="PF01835">
    <property type="entry name" value="MG2"/>
    <property type="match status" value="1"/>
</dbReference>
<gene>
    <name evidence="5" type="ORF">EDB95_1429</name>
</gene>
<dbReference type="InterPro" id="IPR001599">
    <property type="entry name" value="Macroglobln_a2"/>
</dbReference>
<dbReference type="Gene3D" id="2.60.40.1930">
    <property type="match status" value="1"/>
</dbReference>
<dbReference type="InterPro" id="IPR041462">
    <property type="entry name" value="Bact_A2M_MG6"/>
</dbReference>
<feature type="domain" description="Alpha-2-macroglobulin bait region" evidence="3">
    <location>
        <begin position="925"/>
        <end position="1064"/>
    </location>
</feature>
<proteinExistence type="inferred from homology"/>
<evidence type="ECO:0000259" key="3">
    <source>
        <dbReference type="SMART" id="SM01359"/>
    </source>
</evidence>
<dbReference type="CDD" id="cd02891">
    <property type="entry name" value="A2M_like"/>
    <property type="match status" value="1"/>
</dbReference>
<dbReference type="PROSITE" id="PS51257">
    <property type="entry name" value="PROKAR_LIPOPROTEIN"/>
    <property type="match status" value="1"/>
</dbReference>
<dbReference type="Pfam" id="PF07703">
    <property type="entry name" value="A2M_BRD"/>
    <property type="match status" value="1"/>
</dbReference>
<dbReference type="PANTHER" id="PTHR40094:SF1">
    <property type="entry name" value="UBIQUITIN DOMAIN-CONTAINING PROTEIN"/>
    <property type="match status" value="1"/>
</dbReference>
<dbReference type="InterPro" id="IPR047565">
    <property type="entry name" value="Alpha-macroglob_thiol-ester_cl"/>
</dbReference>
<dbReference type="SMART" id="SM01360">
    <property type="entry name" value="A2M"/>
    <property type="match status" value="1"/>
</dbReference>
<dbReference type="SUPFAM" id="SSF48239">
    <property type="entry name" value="Terpenoid cyclases/Protein prenyltransferases"/>
    <property type="match status" value="1"/>
</dbReference>
<evidence type="ECO:0000256" key="2">
    <source>
        <dbReference type="ARBA" id="ARBA00022729"/>
    </source>
</evidence>
<protein>
    <recommendedName>
        <fullName evidence="7">Alpha-2-macroglobulin family protein</fullName>
    </recommendedName>
</protein>
<evidence type="ECO:0000313" key="6">
    <source>
        <dbReference type="Proteomes" id="UP000294498"/>
    </source>
</evidence>
<dbReference type="SMART" id="SM01359">
    <property type="entry name" value="A2M_N_2"/>
    <property type="match status" value="1"/>
</dbReference>